<dbReference type="PANTHER" id="PTHR34980">
    <property type="entry name" value="INNER MEMBRANE PROTEIN-RELATED-RELATED"/>
    <property type="match status" value="1"/>
</dbReference>
<reference evidence="2 3" key="1">
    <citation type="submission" date="2016-11" db="EMBL/GenBank/DDBJ databases">
        <authorList>
            <person name="Jaros S."/>
            <person name="Januszkiewicz K."/>
            <person name="Wedrychowicz H."/>
        </authorList>
    </citation>
    <scope>NUCLEOTIDE SEQUENCE [LARGE SCALE GENOMIC DNA]</scope>
    <source>
        <strain evidence="2 3">GAS499</strain>
    </source>
</reference>
<dbReference type="RefSeq" id="WP_172841951.1">
    <property type="nucleotide sequence ID" value="NZ_LT670844.1"/>
</dbReference>
<name>A0A1M6J1U2_9BRAD</name>
<evidence type="ECO:0000256" key="1">
    <source>
        <dbReference type="SAM" id="Phobius"/>
    </source>
</evidence>
<dbReference type="Pfam" id="PF05656">
    <property type="entry name" value="DUF805"/>
    <property type="match status" value="1"/>
</dbReference>
<organism evidence="2 3">
    <name type="scientific">Bradyrhizobium lablabi</name>
    <dbReference type="NCBI Taxonomy" id="722472"/>
    <lineage>
        <taxon>Bacteria</taxon>
        <taxon>Pseudomonadati</taxon>
        <taxon>Pseudomonadota</taxon>
        <taxon>Alphaproteobacteria</taxon>
        <taxon>Hyphomicrobiales</taxon>
        <taxon>Nitrobacteraceae</taxon>
        <taxon>Bradyrhizobium</taxon>
    </lineage>
</organism>
<evidence type="ECO:0000313" key="2">
    <source>
        <dbReference type="EMBL" id="SHJ40665.1"/>
    </source>
</evidence>
<keyword evidence="1" id="KW-1133">Transmembrane helix</keyword>
<accession>A0A1M6J1U2</accession>
<protein>
    <submittedName>
        <fullName evidence="2">Uncharacterized protein</fullName>
    </submittedName>
</protein>
<dbReference type="PANTHER" id="PTHR34980:SF3">
    <property type="entry name" value="BLR8105 PROTEIN"/>
    <property type="match status" value="1"/>
</dbReference>
<keyword evidence="1" id="KW-0472">Membrane</keyword>
<proteinExistence type="predicted"/>
<feature type="transmembrane region" description="Helical" evidence="1">
    <location>
        <begin position="172"/>
        <end position="200"/>
    </location>
</feature>
<feature type="transmembrane region" description="Helical" evidence="1">
    <location>
        <begin position="55"/>
        <end position="76"/>
    </location>
</feature>
<feature type="transmembrane region" description="Helical" evidence="1">
    <location>
        <begin position="253"/>
        <end position="273"/>
    </location>
</feature>
<feature type="transmembrane region" description="Helical" evidence="1">
    <location>
        <begin position="88"/>
        <end position="107"/>
    </location>
</feature>
<evidence type="ECO:0000313" key="3">
    <source>
        <dbReference type="Proteomes" id="UP000189935"/>
    </source>
</evidence>
<dbReference type="GO" id="GO:0005886">
    <property type="term" value="C:plasma membrane"/>
    <property type="evidence" value="ECO:0007669"/>
    <property type="project" value="TreeGrafter"/>
</dbReference>
<feature type="transmembrane region" description="Helical" evidence="1">
    <location>
        <begin position="220"/>
        <end position="241"/>
    </location>
</feature>
<keyword evidence="1" id="KW-0812">Transmembrane</keyword>
<dbReference type="AlphaFoldDB" id="A0A1M6J1U2"/>
<feature type="transmembrane region" description="Helical" evidence="1">
    <location>
        <begin position="16"/>
        <end position="43"/>
    </location>
</feature>
<feature type="transmembrane region" description="Helical" evidence="1">
    <location>
        <begin position="127"/>
        <end position="146"/>
    </location>
</feature>
<feature type="transmembrane region" description="Helical" evidence="1">
    <location>
        <begin position="285"/>
        <end position="305"/>
    </location>
</feature>
<dbReference type="InterPro" id="IPR008523">
    <property type="entry name" value="DUF805"/>
</dbReference>
<dbReference type="EMBL" id="LT670844">
    <property type="protein sequence ID" value="SHJ40665.1"/>
    <property type="molecule type" value="Genomic_DNA"/>
</dbReference>
<dbReference type="Proteomes" id="UP000189935">
    <property type="component" value="Chromosome I"/>
</dbReference>
<sequence length="330" mass="35347">MKFLDLWQGRTGRLPYLAALIISSAAIVVLPFIAGTITMAYAAGMDPAMAIVRALLRPLLLGIGLLVMGGPLVFFARRRLRELGLSGVWLLLFPIGPLQMLFAFGIASASLGVWPLPTTSPVTGLPFWFEMAFGALLAVLPSGDYLEHSPKKILRFAHFATTCEGRLGRQTFLLHLSISLGLILAIVLGQMIIIGVLGIFSPIRGLARPGAQSISISMLAGAAALASALLTGFVMMFVTASTIRRLHDLNQKGWWIILFPFGLPSVLTLTFLANPLMLASLLINPFTALSIVQGLGCLILLIWLLSKRGSDLDNTYGLSVNPPDLSPSSA</sequence>
<gene>
    <name evidence="2" type="ORF">SAMN05444159_0533</name>
</gene>